<dbReference type="Proteomes" id="UP000295711">
    <property type="component" value="Unassembled WGS sequence"/>
</dbReference>
<evidence type="ECO:0000259" key="2">
    <source>
        <dbReference type="Pfam" id="PF00465"/>
    </source>
</evidence>
<dbReference type="EMBL" id="SLXA01000001">
    <property type="protein sequence ID" value="TCO86494.1"/>
    <property type="molecule type" value="Genomic_DNA"/>
</dbReference>
<dbReference type="InterPro" id="IPR001670">
    <property type="entry name" value="ADH_Fe/GldA"/>
</dbReference>
<dbReference type="CDD" id="cd08187">
    <property type="entry name" value="BDH"/>
    <property type="match status" value="1"/>
</dbReference>
<dbReference type="SUPFAM" id="SSF56796">
    <property type="entry name" value="Dehydroquinate synthase-like"/>
    <property type="match status" value="1"/>
</dbReference>
<dbReference type="Gene3D" id="1.20.1090.10">
    <property type="entry name" value="Dehydroquinate synthase-like - alpha domain"/>
    <property type="match status" value="1"/>
</dbReference>
<dbReference type="PROSITE" id="PS00060">
    <property type="entry name" value="ADH_IRON_2"/>
    <property type="match status" value="1"/>
</dbReference>
<feature type="domain" description="Fe-containing alcohol dehydrogenase-like C-terminal" evidence="3">
    <location>
        <begin position="192"/>
        <end position="390"/>
    </location>
</feature>
<gene>
    <name evidence="4" type="ORF">EV212_101282</name>
</gene>
<dbReference type="GO" id="GO:1990002">
    <property type="term" value="F:methylglyoxal reductase (NADPH) (acetol producing) activity"/>
    <property type="evidence" value="ECO:0007669"/>
    <property type="project" value="TreeGrafter"/>
</dbReference>
<dbReference type="InterPro" id="IPR056798">
    <property type="entry name" value="ADH_Fe_C"/>
</dbReference>
<keyword evidence="1" id="KW-0560">Oxidoreductase</keyword>
<dbReference type="GO" id="GO:1990362">
    <property type="term" value="F:butanol dehydrogenase (NAD+) activity"/>
    <property type="evidence" value="ECO:0007669"/>
    <property type="project" value="InterPro"/>
</dbReference>
<organism evidence="4 5">
    <name type="scientific">Frisingicoccus caecimuris</name>
    <dbReference type="NCBI Taxonomy" id="1796636"/>
    <lineage>
        <taxon>Bacteria</taxon>
        <taxon>Bacillati</taxon>
        <taxon>Bacillota</taxon>
        <taxon>Clostridia</taxon>
        <taxon>Lachnospirales</taxon>
        <taxon>Lachnospiraceae</taxon>
        <taxon>Frisingicoccus</taxon>
    </lineage>
</organism>
<evidence type="ECO:0000313" key="5">
    <source>
        <dbReference type="Proteomes" id="UP000295711"/>
    </source>
</evidence>
<dbReference type="InterPro" id="IPR018211">
    <property type="entry name" value="ADH_Fe_CS"/>
</dbReference>
<evidence type="ECO:0000259" key="3">
    <source>
        <dbReference type="Pfam" id="PF25137"/>
    </source>
</evidence>
<dbReference type="GO" id="GO:0005829">
    <property type="term" value="C:cytosol"/>
    <property type="evidence" value="ECO:0007669"/>
    <property type="project" value="TreeGrafter"/>
</dbReference>
<dbReference type="GO" id="GO:0008106">
    <property type="term" value="F:alcohol dehydrogenase (NADP+) activity"/>
    <property type="evidence" value="ECO:0007669"/>
    <property type="project" value="TreeGrafter"/>
</dbReference>
<dbReference type="Pfam" id="PF25137">
    <property type="entry name" value="ADH_Fe_C"/>
    <property type="match status" value="1"/>
</dbReference>
<name>A0A4R2LLH4_9FIRM</name>
<sequence length="392" mass="43706">MINFEYYTPTRVIFGKDTEKETGRLIREQGCRKVLLHYGGQSAKKSGLLGRIEASLKEAGIEYISLGGVVPNPRLSLVYEGIRMCKEAGVDFILAVGGGSVIDSAKGIGYGVANEGDVWDIYSRKREAKACLPIGAVLTIAAAGSEMSWSSVITNEDGWIKRGYSNDLSRCRFAIMNPELTYTLPMYQTQCGAVDILMHTMERYFNPETDFEITDRIAEGLMVSVIHNARILMEEPEDYNARASLMWASSLSHNNLTGCGLSSDWASHQLEHELSGMFDVAHGAGLAAVWGSWARYVYMENPKRFAQFAVNVMGIPQDFNHPEKTALEGIRAVEGFFRDIGMPTSVHEMGIDLTDEQIETLAYKCSFMETRYIGGFKKLEKADMIRIYQMAR</sequence>
<dbReference type="InterPro" id="IPR044731">
    <property type="entry name" value="BDH-like"/>
</dbReference>
<dbReference type="AlphaFoldDB" id="A0A4R2LLH4"/>
<evidence type="ECO:0000313" key="4">
    <source>
        <dbReference type="EMBL" id="TCO86494.1"/>
    </source>
</evidence>
<dbReference type="Gene3D" id="3.40.50.1970">
    <property type="match status" value="1"/>
</dbReference>
<dbReference type="GO" id="GO:0046872">
    <property type="term" value="F:metal ion binding"/>
    <property type="evidence" value="ECO:0007669"/>
    <property type="project" value="InterPro"/>
</dbReference>
<dbReference type="Pfam" id="PF00465">
    <property type="entry name" value="Fe-ADH"/>
    <property type="match status" value="1"/>
</dbReference>
<keyword evidence="5" id="KW-1185">Reference proteome</keyword>
<protein>
    <submittedName>
        <fullName evidence="4">Uncharacterized protein</fullName>
    </submittedName>
</protein>
<evidence type="ECO:0000256" key="1">
    <source>
        <dbReference type="ARBA" id="ARBA00023002"/>
    </source>
</evidence>
<dbReference type="PANTHER" id="PTHR43633">
    <property type="entry name" value="ALCOHOL DEHYDROGENASE YQHD"/>
    <property type="match status" value="1"/>
</dbReference>
<dbReference type="FunFam" id="3.40.50.1970:FF:000003">
    <property type="entry name" value="Alcohol dehydrogenase, iron-containing"/>
    <property type="match status" value="1"/>
</dbReference>
<comment type="caution">
    <text evidence="4">The sequence shown here is derived from an EMBL/GenBank/DDBJ whole genome shotgun (WGS) entry which is preliminary data.</text>
</comment>
<feature type="domain" description="Alcohol dehydrogenase iron-type/glycerol dehydrogenase GldA" evidence="2">
    <location>
        <begin position="9"/>
        <end position="178"/>
    </location>
</feature>
<proteinExistence type="predicted"/>
<reference evidence="4 5" key="1">
    <citation type="submission" date="2019-03" db="EMBL/GenBank/DDBJ databases">
        <title>Genomic Encyclopedia of Type Strains, Phase IV (KMG-IV): sequencing the most valuable type-strain genomes for metagenomic binning, comparative biology and taxonomic classification.</title>
        <authorList>
            <person name="Goeker M."/>
        </authorList>
    </citation>
    <scope>NUCLEOTIDE SEQUENCE [LARGE SCALE GENOMIC DNA]</scope>
    <source>
        <strain evidence="4 5">DSM 28559</strain>
    </source>
</reference>
<dbReference type="PANTHER" id="PTHR43633:SF1">
    <property type="entry name" value="ALCOHOL DEHYDROGENASE YQHD"/>
    <property type="match status" value="1"/>
</dbReference>
<accession>A0A4R2LLH4</accession>
<dbReference type="OrthoDB" id="9801156at2"/>
<dbReference type="RefSeq" id="WP_132087744.1">
    <property type="nucleotide sequence ID" value="NZ_JANKAQ010000002.1"/>
</dbReference>